<keyword evidence="2" id="KW-1185">Reference proteome</keyword>
<proteinExistence type="predicted"/>
<sequence length="122" mass="12581">MKLENLGPTGLYSIKPSILSTITTLNGDLAPSSKIFFIAAHLAISVNPIILCDVTILTNGNPDNRAISTASAVLPAFGGPSNNKVKGLYVSTSGSFTADTASRPISNACDTDSPHIIIPRGA</sequence>
<dbReference type="EMBL" id="UZAI01017248">
    <property type="protein sequence ID" value="VDP22399.1"/>
    <property type="molecule type" value="Genomic_DNA"/>
</dbReference>
<protein>
    <submittedName>
        <fullName evidence="1">Uncharacterized protein</fullName>
    </submittedName>
</protein>
<gene>
    <name evidence="1" type="ORF">SMRZ_LOCUS16905</name>
</gene>
<evidence type="ECO:0000313" key="2">
    <source>
        <dbReference type="Proteomes" id="UP000277204"/>
    </source>
</evidence>
<dbReference type="Proteomes" id="UP000277204">
    <property type="component" value="Unassembled WGS sequence"/>
</dbReference>
<reference evidence="1 2" key="1">
    <citation type="submission" date="2018-11" db="EMBL/GenBank/DDBJ databases">
        <authorList>
            <consortium name="Pathogen Informatics"/>
        </authorList>
    </citation>
    <scope>NUCLEOTIDE SEQUENCE [LARGE SCALE GENOMIC DNA]</scope>
    <source>
        <strain evidence="1 2">Zambia</strain>
    </source>
</reference>
<name>A0A183MLI0_9TREM</name>
<accession>A0A183MLI0</accession>
<evidence type="ECO:0000313" key="1">
    <source>
        <dbReference type="EMBL" id="VDP22399.1"/>
    </source>
</evidence>
<dbReference type="AlphaFoldDB" id="A0A183MLI0"/>
<organism evidence="1 2">
    <name type="scientific">Schistosoma margrebowiei</name>
    <dbReference type="NCBI Taxonomy" id="48269"/>
    <lineage>
        <taxon>Eukaryota</taxon>
        <taxon>Metazoa</taxon>
        <taxon>Spiralia</taxon>
        <taxon>Lophotrochozoa</taxon>
        <taxon>Platyhelminthes</taxon>
        <taxon>Trematoda</taxon>
        <taxon>Digenea</taxon>
        <taxon>Strigeidida</taxon>
        <taxon>Schistosomatoidea</taxon>
        <taxon>Schistosomatidae</taxon>
        <taxon>Schistosoma</taxon>
    </lineage>
</organism>